<accession>A0A7G9WAA3</accession>
<gene>
    <name evidence="1" type="ORF">HYG86_12945</name>
</gene>
<dbReference type="EMBL" id="CP058559">
    <property type="protein sequence ID" value="QNO15615.1"/>
    <property type="molecule type" value="Genomic_DNA"/>
</dbReference>
<name>A0A7G9WAA3_ALKCA</name>
<evidence type="ECO:0000313" key="2">
    <source>
        <dbReference type="Proteomes" id="UP000516160"/>
    </source>
</evidence>
<organism evidence="1 2">
    <name type="scientific">Alkalicella caledoniensis</name>
    <dbReference type="NCBI Taxonomy" id="2731377"/>
    <lineage>
        <taxon>Bacteria</taxon>
        <taxon>Bacillati</taxon>
        <taxon>Bacillota</taxon>
        <taxon>Clostridia</taxon>
        <taxon>Eubacteriales</taxon>
        <taxon>Proteinivoracaceae</taxon>
        <taxon>Alkalicella</taxon>
    </lineage>
</organism>
<sequence>MPYKNIVTGDGYIFKTLLPSILLRKNLKGVYSLATLANTSCQKHNDVDVYTDFTLLPLGLHHKNIWPLCIRINDCLIFINGELAEPKGSDHWRDFVQQGEKYINELKQKDSKISSVRQIIIANEDLETETMYTKIIPWSKILQEFSFDHKDDHAYKEIKEKYTLAVGDYEDDREEEDLSFDVIKSMCRIHKDRICVLFKGGTPALTMAGQTTLRTRRYKYIISDDPLLANKERENLVRGDVFLMITSKKF</sequence>
<dbReference type="RefSeq" id="WP_213166018.1">
    <property type="nucleotide sequence ID" value="NZ_CP058559.1"/>
</dbReference>
<dbReference type="Proteomes" id="UP000516160">
    <property type="component" value="Chromosome"/>
</dbReference>
<proteinExistence type="predicted"/>
<protein>
    <submittedName>
        <fullName evidence="1">Uncharacterized protein</fullName>
    </submittedName>
</protein>
<dbReference type="AlphaFoldDB" id="A0A7G9WAA3"/>
<keyword evidence="2" id="KW-1185">Reference proteome</keyword>
<dbReference type="KEGG" id="acae:HYG86_12945"/>
<reference evidence="1 2" key="1">
    <citation type="submission" date="2020-07" db="EMBL/GenBank/DDBJ databases">
        <title>Alkalicella. sp. LB2 genome.</title>
        <authorList>
            <person name="Postec A."/>
            <person name="Quemeneur M."/>
        </authorList>
    </citation>
    <scope>NUCLEOTIDE SEQUENCE [LARGE SCALE GENOMIC DNA]</scope>
    <source>
        <strain evidence="1 2">LB2</strain>
    </source>
</reference>
<evidence type="ECO:0000313" key="1">
    <source>
        <dbReference type="EMBL" id="QNO15615.1"/>
    </source>
</evidence>